<protein>
    <submittedName>
        <fullName evidence="1">Uncharacterized protein</fullName>
    </submittedName>
</protein>
<keyword evidence="2" id="KW-1185">Reference proteome</keyword>
<dbReference type="Proteomes" id="UP000000845">
    <property type="component" value="Chromosome"/>
</dbReference>
<dbReference type="HOGENOM" id="CLU_2685756_0_0_0"/>
<proteinExistence type="predicted"/>
<dbReference type="RefSeq" id="WP_012861271.1">
    <property type="nucleotide sequence ID" value="NC_013517.1"/>
</dbReference>
<evidence type="ECO:0000313" key="2">
    <source>
        <dbReference type="Proteomes" id="UP000000845"/>
    </source>
</evidence>
<organism evidence="1 2">
    <name type="scientific">Sebaldella termitidis (strain ATCC 33386 / NCTC 11300)</name>
    <dbReference type="NCBI Taxonomy" id="526218"/>
    <lineage>
        <taxon>Bacteria</taxon>
        <taxon>Fusobacteriati</taxon>
        <taxon>Fusobacteriota</taxon>
        <taxon>Fusobacteriia</taxon>
        <taxon>Fusobacteriales</taxon>
        <taxon>Leptotrichiaceae</taxon>
        <taxon>Sebaldella</taxon>
    </lineage>
</organism>
<evidence type="ECO:0000313" key="1">
    <source>
        <dbReference type="EMBL" id="ACZ08677.1"/>
    </source>
</evidence>
<sequence>MNEIKIRYVHPEELINLTEDAKNYFLDLRSKDIINYEEFELILNELSLVEDKLGIMQLEELLIMNGIDTKIILN</sequence>
<accession>D1AIY9</accession>
<name>D1AIY9_SEBTE</name>
<gene>
    <name evidence="1" type="ordered locus">Sterm_1819</name>
</gene>
<dbReference type="AlphaFoldDB" id="D1AIY9"/>
<dbReference type="EMBL" id="CP001739">
    <property type="protein sequence ID" value="ACZ08677.1"/>
    <property type="molecule type" value="Genomic_DNA"/>
</dbReference>
<dbReference type="STRING" id="526218.Sterm_1819"/>
<reference evidence="1 2" key="2">
    <citation type="journal article" date="2010" name="Stand. Genomic Sci.">
        <title>Complete genome sequence of Sebaldella termitidis type strain (NCTC 11300).</title>
        <authorList>
            <person name="Harmon-Smith M."/>
            <person name="Celia L."/>
            <person name="Chertkov O."/>
            <person name="Lapidus A."/>
            <person name="Copeland A."/>
            <person name="Glavina Del Rio T."/>
            <person name="Nolan M."/>
            <person name="Lucas S."/>
            <person name="Tice H."/>
            <person name="Cheng J.F."/>
            <person name="Han C."/>
            <person name="Detter J.C."/>
            <person name="Bruce D."/>
            <person name="Goodwin L."/>
            <person name="Pitluck S."/>
            <person name="Pati A."/>
            <person name="Liolios K."/>
            <person name="Ivanova N."/>
            <person name="Mavromatis K."/>
            <person name="Mikhailova N."/>
            <person name="Chen A."/>
            <person name="Palaniappan K."/>
            <person name="Land M."/>
            <person name="Hauser L."/>
            <person name="Chang Y.J."/>
            <person name="Jeffries C.D."/>
            <person name="Brettin T."/>
            <person name="Goker M."/>
            <person name="Beck B."/>
            <person name="Bristow J."/>
            <person name="Eisen J.A."/>
            <person name="Markowitz V."/>
            <person name="Hugenholtz P."/>
            <person name="Kyrpides N.C."/>
            <person name="Klenk H.P."/>
            <person name="Chen F."/>
        </authorList>
    </citation>
    <scope>NUCLEOTIDE SEQUENCE [LARGE SCALE GENOMIC DNA]</scope>
    <source>
        <strain evidence="2">ATCC 33386 / NCTC 11300</strain>
    </source>
</reference>
<reference evidence="2" key="1">
    <citation type="submission" date="2009-09" db="EMBL/GenBank/DDBJ databases">
        <title>The complete chromosome of Sebaldella termitidis ATCC 33386.</title>
        <authorList>
            <consortium name="US DOE Joint Genome Institute (JGI-PGF)"/>
            <person name="Lucas S."/>
            <person name="Copeland A."/>
            <person name="Lapidus A."/>
            <person name="Glavina del Rio T."/>
            <person name="Dalin E."/>
            <person name="Tice H."/>
            <person name="Bruce D."/>
            <person name="Goodwin L."/>
            <person name="Pitluck S."/>
            <person name="Kyrpides N."/>
            <person name="Mavromatis K."/>
            <person name="Ivanova N."/>
            <person name="Mikhailova N."/>
            <person name="Sims D."/>
            <person name="Meincke L."/>
            <person name="Brettin T."/>
            <person name="Detter J.C."/>
            <person name="Han C."/>
            <person name="Larimer F."/>
            <person name="Land M."/>
            <person name="Hauser L."/>
            <person name="Markowitz V."/>
            <person name="Cheng J.F."/>
            <person name="Hugenholtz P."/>
            <person name="Woyke T."/>
            <person name="Wu D."/>
            <person name="Eisen J.A."/>
        </authorList>
    </citation>
    <scope>NUCLEOTIDE SEQUENCE [LARGE SCALE GENOMIC DNA]</scope>
    <source>
        <strain evidence="2">ATCC 33386 / NCTC 11300</strain>
    </source>
</reference>
<dbReference type="KEGG" id="str:Sterm_1819"/>